<name>A0AAD8T3A3_LOLMU</name>
<reference evidence="9" key="1">
    <citation type="submission" date="2023-07" db="EMBL/GenBank/DDBJ databases">
        <title>A chromosome-level genome assembly of Lolium multiflorum.</title>
        <authorList>
            <person name="Chen Y."/>
            <person name="Copetti D."/>
            <person name="Kolliker R."/>
            <person name="Studer B."/>
        </authorList>
    </citation>
    <scope>NUCLEOTIDE SEQUENCE</scope>
    <source>
        <strain evidence="9">02402/16</strain>
        <tissue evidence="9">Leaf</tissue>
    </source>
</reference>
<proteinExistence type="inferred from homology"/>
<evidence type="ECO:0000313" key="8">
    <source>
        <dbReference type="EMBL" id="KAK1668558.1"/>
    </source>
</evidence>
<dbReference type="PANTHER" id="PTHR43735:SF3">
    <property type="entry name" value="FERROPTOSIS SUPPRESSOR PROTEIN 1"/>
    <property type="match status" value="1"/>
</dbReference>
<keyword evidence="3" id="KW-0274">FAD</keyword>
<dbReference type="GO" id="GO:0050660">
    <property type="term" value="F:flavin adenine dinucleotide binding"/>
    <property type="evidence" value="ECO:0007669"/>
    <property type="project" value="TreeGrafter"/>
</dbReference>
<gene>
    <name evidence="7" type="ORF">QYE76_018099</name>
    <name evidence="8" type="ORF">QYE76_056717</name>
    <name evidence="9" type="ORF">QYE76_056723</name>
</gene>
<dbReference type="InterPro" id="IPR023753">
    <property type="entry name" value="FAD/NAD-binding_dom"/>
</dbReference>
<dbReference type="Pfam" id="PF07992">
    <property type="entry name" value="Pyr_redox_2"/>
    <property type="match status" value="1"/>
</dbReference>
<dbReference type="SUPFAM" id="SSF51905">
    <property type="entry name" value="FAD/NAD(P)-binding domain"/>
    <property type="match status" value="1"/>
</dbReference>
<dbReference type="PRINTS" id="PR00368">
    <property type="entry name" value="FADPNR"/>
</dbReference>
<keyword evidence="10" id="KW-1185">Reference proteome</keyword>
<dbReference type="EMBL" id="JAUUTY010000003">
    <property type="protein sequence ID" value="KAK1668558.1"/>
    <property type="molecule type" value="Genomic_DNA"/>
</dbReference>
<keyword evidence="2" id="KW-0285">Flavoprotein</keyword>
<dbReference type="FunFam" id="3.50.50.100:FF:000006">
    <property type="entry name" value="apoptosis-inducing factor 2"/>
    <property type="match status" value="1"/>
</dbReference>
<dbReference type="Proteomes" id="UP001231189">
    <property type="component" value="Unassembled WGS sequence"/>
</dbReference>
<keyword evidence="4" id="KW-0560">Oxidoreductase</keyword>
<accession>A0AAD8T3A3</accession>
<protein>
    <recommendedName>
        <fullName evidence="6">FAD/NAD(P)-binding domain-containing protein</fullName>
    </recommendedName>
</protein>
<evidence type="ECO:0000256" key="2">
    <source>
        <dbReference type="ARBA" id="ARBA00022630"/>
    </source>
</evidence>
<evidence type="ECO:0000313" key="9">
    <source>
        <dbReference type="EMBL" id="KAK1668564.1"/>
    </source>
</evidence>
<comment type="function">
    <text evidence="5">Putative FAD-dependent oxidoreductase.</text>
</comment>
<evidence type="ECO:0000256" key="1">
    <source>
        <dbReference type="ARBA" id="ARBA00006442"/>
    </source>
</evidence>
<organism evidence="9 10">
    <name type="scientific">Lolium multiflorum</name>
    <name type="common">Italian ryegrass</name>
    <name type="synonym">Lolium perenne subsp. multiflorum</name>
    <dbReference type="NCBI Taxonomy" id="4521"/>
    <lineage>
        <taxon>Eukaryota</taxon>
        <taxon>Viridiplantae</taxon>
        <taxon>Streptophyta</taxon>
        <taxon>Embryophyta</taxon>
        <taxon>Tracheophyta</taxon>
        <taxon>Spermatophyta</taxon>
        <taxon>Magnoliopsida</taxon>
        <taxon>Liliopsida</taxon>
        <taxon>Poales</taxon>
        <taxon>Poaceae</taxon>
        <taxon>BOP clade</taxon>
        <taxon>Pooideae</taxon>
        <taxon>Poodae</taxon>
        <taxon>Poeae</taxon>
        <taxon>Poeae Chloroplast Group 2 (Poeae type)</taxon>
        <taxon>Loliodinae</taxon>
        <taxon>Loliinae</taxon>
        <taxon>Lolium</taxon>
    </lineage>
</organism>
<dbReference type="EMBL" id="JAUUTY010000458">
    <property type="protein sequence ID" value="KAK1601346.1"/>
    <property type="molecule type" value="Genomic_DNA"/>
</dbReference>
<feature type="domain" description="FAD/NAD(P)-binding" evidence="6">
    <location>
        <begin position="18"/>
        <end position="283"/>
    </location>
</feature>
<dbReference type="EMBL" id="JAUUTY010000003">
    <property type="protein sequence ID" value="KAK1668564.1"/>
    <property type="molecule type" value="Genomic_DNA"/>
</dbReference>
<evidence type="ECO:0000256" key="3">
    <source>
        <dbReference type="ARBA" id="ARBA00022827"/>
    </source>
</evidence>
<comment type="caution">
    <text evidence="9">The sequence shown here is derived from an EMBL/GenBank/DDBJ whole genome shotgun (WGS) entry which is preliminary data.</text>
</comment>
<evidence type="ECO:0000313" key="10">
    <source>
        <dbReference type="Proteomes" id="UP001231189"/>
    </source>
</evidence>
<sequence>MAGAGGWVHPYGSRRPVVVVVGGGVAGALVANSLQDHADVILIDPKEYLEIPWTNMISKVEPSVAEKSLINHNDYLGGTQVITASSANVRGEAVITAEGRLVEYTYLVIATGHTNQCPRNRRDRLEQFQEDNMKIKYSGSILIIGGESSGVELATEIAMNYPDKKVTLVHDRPRLLESIGHKAGGKALRWLRSKNVEVHLEQSVDLESMSEGDRLFRTSSGIEITADCYFSCLDGPLGSSWIRDSELKDCLDSDGRLMVDANLRVKGQSNIFAAGDITDAPELNQGYFVQRHAMVVSKNIKLLMEGAKDSKLLKYKPSSTTPMVSLGKTDAVVQLSFAMVVGYLPAMWKSRDLYVNRTRTLLGVAR</sequence>
<dbReference type="AlphaFoldDB" id="A0AAD8T3A3"/>
<evidence type="ECO:0000256" key="4">
    <source>
        <dbReference type="ARBA" id="ARBA00023002"/>
    </source>
</evidence>
<dbReference type="PANTHER" id="PTHR43735">
    <property type="entry name" value="APOPTOSIS-INDUCING FACTOR 1"/>
    <property type="match status" value="1"/>
</dbReference>
<evidence type="ECO:0000256" key="5">
    <source>
        <dbReference type="ARBA" id="ARBA00057036"/>
    </source>
</evidence>
<dbReference type="GO" id="GO:0005737">
    <property type="term" value="C:cytoplasm"/>
    <property type="evidence" value="ECO:0007669"/>
    <property type="project" value="TreeGrafter"/>
</dbReference>
<dbReference type="Gene3D" id="3.50.50.100">
    <property type="match status" value="1"/>
</dbReference>
<dbReference type="InterPro" id="IPR036188">
    <property type="entry name" value="FAD/NAD-bd_sf"/>
</dbReference>
<evidence type="ECO:0000313" key="7">
    <source>
        <dbReference type="EMBL" id="KAK1601346.1"/>
    </source>
</evidence>
<comment type="similarity">
    <text evidence="1">Belongs to the FAD-dependent oxidoreductase family.</text>
</comment>
<evidence type="ECO:0000259" key="6">
    <source>
        <dbReference type="Pfam" id="PF07992"/>
    </source>
</evidence>
<dbReference type="GO" id="GO:0004174">
    <property type="term" value="F:electron-transferring-flavoprotein dehydrogenase activity"/>
    <property type="evidence" value="ECO:0007669"/>
    <property type="project" value="TreeGrafter"/>
</dbReference>